<sequence length="149" mass="16509">MNAEDEHDGEDRIEALRELSLDREPERDLWPAVAARIEPRRSRRHRPWLGALAASALVAAVVLQLRPDAPPVTDGEVAAVLAEPLPRAGQVMPQQDALLKANLAIVQDAESQLRHALELDPESATLKRLLLSVEQRQGDLRSRIGQQET</sequence>
<gene>
    <name evidence="1" type="ORF">C8D93_10222</name>
</gene>
<keyword evidence="2" id="KW-1185">Reference proteome</keyword>
<proteinExistence type="predicted"/>
<name>A0A318ELR1_9GAMM</name>
<dbReference type="RefSeq" id="WP_170123883.1">
    <property type="nucleotide sequence ID" value="NZ_CAWNXA010000002.1"/>
</dbReference>
<evidence type="ECO:0000313" key="1">
    <source>
        <dbReference type="EMBL" id="PXV70170.1"/>
    </source>
</evidence>
<dbReference type="Proteomes" id="UP000248330">
    <property type="component" value="Unassembled WGS sequence"/>
</dbReference>
<reference evidence="1 2" key="1">
    <citation type="submission" date="2018-04" db="EMBL/GenBank/DDBJ databases">
        <title>Genomic Encyclopedia of Type Strains, Phase IV (KMG-IV): sequencing the most valuable type-strain genomes for metagenomic binning, comparative biology and taxonomic classification.</title>
        <authorList>
            <person name="Goeker M."/>
        </authorList>
    </citation>
    <scope>NUCLEOTIDE SEQUENCE [LARGE SCALE GENOMIC DNA]</scope>
    <source>
        <strain evidence="1 2">DSM 104150</strain>
    </source>
</reference>
<evidence type="ECO:0000313" key="2">
    <source>
        <dbReference type="Proteomes" id="UP000248330"/>
    </source>
</evidence>
<organism evidence="1 2">
    <name type="scientific">Sinimarinibacterium flocculans</name>
    <dbReference type="NCBI Taxonomy" id="985250"/>
    <lineage>
        <taxon>Bacteria</taxon>
        <taxon>Pseudomonadati</taxon>
        <taxon>Pseudomonadota</taxon>
        <taxon>Gammaproteobacteria</taxon>
        <taxon>Nevskiales</taxon>
        <taxon>Nevskiaceae</taxon>
        <taxon>Sinimarinibacterium</taxon>
    </lineage>
</organism>
<protein>
    <submittedName>
        <fullName evidence="1">Uncharacterized protein</fullName>
    </submittedName>
</protein>
<dbReference type="AlphaFoldDB" id="A0A318ELR1"/>
<accession>A0A318ELR1</accession>
<dbReference type="EMBL" id="QICN01000002">
    <property type="protein sequence ID" value="PXV70170.1"/>
    <property type="molecule type" value="Genomic_DNA"/>
</dbReference>
<comment type="caution">
    <text evidence="1">The sequence shown here is derived from an EMBL/GenBank/DDBJ whole genome shotgun (WGS) entry which is preliminary data.</text>
</comment>